<evidence type="ECO:0000256" key="6">
    <source>
        <dbReference type="SAM" id="Phobius"/>
    </source>
</evidence>
<dbReference type="Gene3D" id="1.20.1540.10">
    <property type="entry name" value="Rhomboid-like"/>
    <property type="match status" value="1"/>
</dbReference>
<evidence type="ECO:0000256" key="2">
    <source>
        <dbReference type="ARBA" id="ARBA00009045"/>
    </source>
</evidence>
<accession>A0A5J9V9H8</accession>
<sequence>MQARHLMAGVVKWKLIHTETAPDSFSLRSNSSKCQSYPPKGHVGNYNCFVCHSLKSILRPKGSRHVIVKVQNKDADESCSSKFGYEDNETISSAYQRREGNQLRALESYFSKLYSGKAQQLGSLPPKKNYKNDPSSINEGEASIANDNANFKNRIDSLQINYKKENTGTKSFRNTSTEDYKDNLIFDEKNFWTCTTMILLLLFETASPVKDSENEYLSLPLIYGAKVNNLILSGEWWRLLTPMWLHSGFLHVALGCWALLTFGPRVCRAYGQVTFFLIYILGGVCGNLTSFVHTPELTVCGTGPVFSLIGAWLIYQSQNKQFIDKDISENMFWQAVIAAALSFLLSIFGGIDNWAHLGATISGLFFGYLTCPSIELDNAAKNGQKEALTLVRRQADPCKSVTIFAISILALGALAFAYGQFSAMDLE</sequence>
<feature type="transmembrane region" description="Helical" evidence="6">
    <location>
        <begin position="327"/>
        <end position="348"/>
    </location>
</feature>
<keyword evidence="4 6" id="KW-1133">Transmembrane helix</keyword>
<dbReference type="GO" id="GO:0016020">
    <property type="term" value="C:membrane"/>
    <property type="evidence" value="ECO:0007669"/>
    <property type="project" value="UniProtKB-SubCell"/>
</dbReference>
<dbReference type="SUPFAM" id="SSF144091">
    <property type="entry name" value="Rhomboid-like"/>
    <property type="match status" value="1"/>
</dbReference>
<dbReference type="InterPro" id="IPR022764">
    <property type="entry name" value="Peptidase_S54_rhomboid_dom"/>
</dbReference>
<evidence type="ECO:0000313" key="9">
    <source>
        <dbReference type="Proteomes" id="UP000324897"/>
    </source>
</evidence>
<keyword evidence="9" id="KW-1185">Reference proteome</keyword>
<feature type="transmembrane region" description="Helical" evidence="6">
    <location>
        <begin position="269"/>
        <end position="289"/>
    </location>
</feature>
<feature type="transmembrane region" description="Helical" evidence="6">
    <location>
        <begin position="295"/>
        <end position="315"/>
    </location>
</feature>
<protein>
    <recommendedName>
        <fullName evidence="7">Peptidase S54 rhomboid domain-containing protein</fullName>
    </recommendedName>
</protein>
<comment type="subcellular location">
    <subcellularLocation>
        <location evidence="1">Membrane</location>
        <topology evidence="1">Multi-pass membrane protein</topology>
    </subcellularLocation>
</comment>
<dbReference type="PANTHER" id="PTHR43731:SF30">
    <property type="entry name" value="RHOMBOID-LIKE PROTEIN 9, CHLOROPLASTIC"/>
    <property type="match status" value="1"/>
</dbReference>
<dbReference type="InterPro" id="IPR050925">
    <property type="entry name" value="Rhomboid_protease_S54"/>
</dbReference>
<proteinExistence type="inferred from homology"/>
<dbReference type="InterPro" id="IPR035952">
    <property type="entry name" value="Rhomboid-like_sf"/>
</dbReference>
<dbReference type="GO" id="GO:0004252">
    <property type="term" value="F:serine-type endopeptidase activity"/>
    <property type="evidence" value="ECO:0007669"/>
    <property type="project" value="InterPro"/>
</dbReference>
<organism evidence="8 9">
    <name type="scientific">Eragrostis curvula</name>
    <name type="common">weeping love grass</name>
    <dbReference type="NCBI Taxonomy" id="38414"/>
    <lineage>
        <taxon>Eukaryota</taxon>
        <taxon>Viridiplantae</taxon>
        <taxon>Streptophyta</taxon>
        <taxon>Embryophyta</taxon>
        <taxon>Tracheophyta</taxon>
        <taxon>Spermatophyta</taxon>
        <taxon>Magnoliopsida</taxon>
        <taxon>Liliopsida</taxon>
        <taxon>Poales</taxon>
        <taxon>Poaceae</taxon>
        <taxon>PACMAD clade</taxon>
        <taxon>Chloridoideae</taxon>
        <taxon>Eragrostideae</taxon>
        <taxon>Eragrostidinae</taxon>
        <taxon>Eragrostis</taxon>
    </lineage>
</organism>
<dbReference type="Gramene" id="TVU32268">
    <property type="protein sequence ID" value="TVU32268"/>
    <property type="gene ID" value="EJB05_23992"/>
</dbReference>
<dbReference type="OrthoDB" id="418595at2759"/>
<name>A0A5J9V9H8_9POAL</name>
<dbReference type="EMBL" id="RWGY01000011">
    <property type="protein sequence ID" value="TVU32268.1"/>
    <property type="molecule type" value="Genomic_DNA"/>
</dbReference>
<dbReference type="AlphaFoldDB" id="A0A5J9V9H8"/>
<dbReference type="Proteomes" id="UP000324897">
    <property type="component" value="Chromosome 1"/>
</dbReference>
<evidence type="ECO:0000256" key="1">
    <source>
        <dbReference type="ARBA" id="ARBA00004141"/>
    </source>
</evidence>
<comment type="caution">
    <text evidence="8">The sequence shown here is derived from an EMBL/GenBank/DDBJ whole genome shotgun (WGS) entry which is preliminary data.</text>
</comment>
<feature type="domain" description="Peptidase S54 rhomboid" evidence="7">
    <location>
        <begin position="234"/>
        <end position="372"/>
    </location>
</feature>
<dbReference type="FunFam" id="1.20.1540.10:FF:000017">
    <property type="entry name" value="RHOMBOID-like protein 9, chloroplastic"/>
    <property type="match status" value="1"/>
</dbReference>
<dbReference type="Pfam" id="PF01694">
    <property type="entry name" value="Rhomboid"/>
    <property type="match status" value="1"/>
</dbReference>
<evidence type="ECO:0000313" key="8">
    <source>
        <dbReference type="EMBL" id="TVU32268.1"/>
    </source>
</evidence>
<evidence type="ECO:0000256" key="4">
    <source>
        <dbReference type="ARBA" id="ARBA00022989"/>
    </source>
</evidence>
<comment type="similarity">
    <text evidence="2">Belongs to the peptidase S54 family.</text>
</comment>
<keyword evidence="3 6" id="KW-0812">Transmembrane</keyword>
<dbReference type="PANTHER" id="PTHR43731">
    <property type="entry name" value="RHOMBOID PROTEASE"/>
    <property type="match status" value="1"/>
</dbReference>
<feature type="transmembrane region" description="Helical" evidence="6">
    <location>
        <begin position="401"/>
        <end position="421"/>
    </location>
</feature>
<gene>
    <name evidence="8" type="ORF">EJB05_23992</name>
</gene>
<evidence type="ECO:0000256" key="3">
    <source>
        <dbReference type="ARBA" id="ARBA00022692"/>
    </source>
</evidence>
<evidence type="ECO:0000256" key="5">
    <source>
        <dbReference type="ARBA" id="ARBA00023136"/>
    </source>
</evidence>
<reference evidence="8 9" key="1">
    <citation type="journal article" date="2019" name="Sci. Rep.">
        <title>A high-quality genome of Eragrostis curvula grass provides insights into Poaceae evolution and supports new strategies to enhance forage quality.</title>
        <authorList>
            <person name="Carballo J."/>
            <person name="Santos B.A.C.M."/>
            <person name="Zappacosta D."/>
            <person name="Garbus I."/>
            <person name="Selva J.P."/>
            <person name="Gallo C.A."/>
            <person name="Diaz A."/>
            <person name="Albertini E."/>
            <person name="Caccamo M."/>
            <person name="Echenique V."/>
        </authorList>
    </citation>
    <scope>NUCLEOTIDE SEQUENCE [LARGE SCALE GENOMIC DNA]</scope>
    <source>
        <strain evidence="9">cv. Victoria</strain>
        <tissue evidence="8">Leaf</tissue>
    </source>
</reference>
<evidence type="ECO:0000259" key="7">
    <source>
        <dbReference type="Pfam" id="PF01694"/>
    </source>
</evidence>
<keyword evidence="5 6" id="KW-0472">Membrane</keyword>